<proteinExistence type="predicted"/>
<evidence type="ECO:0000256" key="10">
    <source>
        <dbReference type="ARBA" id="ARBA00023303"/>
    </source>
</evidence>
<keyword evidence="7 11" id="KW-1133">Transmembrane helix</keyword>
<evidence type="ECO:0000313" key="16">
    <source>
        <dbReference type="Proteomes" id="UP001642540"/>
    </source>
</evidence>
<dbReference type="Pfam" id="PF02932">
    <property type="entry name" value="Neur_chan_memb"/>
    <property type="match status" value="1"/>
</dbReference>
<evidence type="ECO:0000256" key="9">
    <source>
        <dbReference type="ARBA" id="ARBA00023136"/>
    </source>
</evidence>
<evidence type="ECO:0000256" key="6">
    <source>
        <dbReference type="ARBA" id="ARBA00022729"/>
    </source>
</evidence>
<dbReference type="InterPro" id="IPR038050">
    <property type="entry name" value="Neuro_actylchol_rec"/>
</dbReference>
<keyword evidence="16" id="KW-1185">Reference proteome</keyword>
<dbReference type="PRINTS" id="PR00253">
    <property type="entry name" value="GABAARECEPTR"/>
</dbReference>
<evidence type="ECO:0000256" key="3">
    <source>
        <dbReference type="ARBA" id="ARBA00022448"/>
    </source>
</evidence>
<evidence type="ECO:0000256" key="5">
    <source>
        <dbReference type="ARBA" id="ARBA00022692"/>
    </source>
</evidence>
<dbReference type="Gene3D" id="1.20.58.390">
    <property type="entry name" value="Neurotransmitter-gated ion-channel transmembrane domain"/>
    <property type="match status" value="1"/>
</dbReference>
<dbReference type="InterPro" id="IPR006028">
    <property type="entry name" value="GABAA/Glycine_rcpt"/>
</dbReference>
<comment type="subcellular location">
    <subcellularLocation>
        <location evidence="2">Cell membrane</location>
    </subcellularLocation>
    <subcellularLocation>
        <location evidence="1">Membrane</location>
        <topology evidence="1">Multi-pass membrane protein</topology>
    </subcellularLocation>
</comment>
<dbReference type="Gene3D" id="2.70.170.10">
    <property type="entry name" value="Neurotransmitter-gated ion-channel ligand-binding domain"/>
    <property type="match status" value="1"/>
</dbReference>
<protein>
    <recommendedName>
        <fullName evidence="17">Glutamate-gated chloride channel</fullName>
    </recommendedName>
</protein>
<evidence type="ECO:0000256" key="7">
    <source>
        <dbReference type="ARBA" id="ARBA00022989"/>
    </source>
</evidence>
<dbReference type="InterPro" id="IPR006201">
    <property type="entry name" value="Neur_channel"/>
</dbReference>
<evidence type="ECO:0000256" key="1">
    <source>
        <dbReference type="ARBA" id="ARBA00004141"/>
    </source>
</evidence>
<dbReference type="SUPFAM" id="SSF90112">
    <property type="entry name" value="Neurotransmitter-gated ion-channel transmembrane pore"/>
    <property type="match status" value="1"/>
</dbReference>
<name>A0ABP1R044_9HEXA</name>
<evidence type="ECO:0000256" key="12">
    <source>
        <dbReference type="SAM" id="SignalP"/>
    </source>
</evidence>
<reference evidence="15 16" key="1">
    <citation type="submission" date="2024-08" db="EMBL/GenBank/DDBJ databases">
        <authorList>
            <person name="Cucini C."/>
            <person name="Frati F."/>
        </authorList>
    </citation>
    <scope>NUCLEOTIDE SEQUENCE [LARGE SCALE GENOMIC DNA]</scope>
</reference>
<feature type="domain" description="Neurotransmitter-gated ion-channel ligand-binding" evidence="13">
    <location>
        <begin position="30"/>
        <end position="239"/>
    </location>
</feature>
<gene>
    <name evidence="15" type="ORF">ODALV1_LOCUS17242</name>
</gene>
<feature type="transmembrane region" description="Helical" evidence="11">
    <location>
        <begin position="306"/>
        <end position="328"/>
    </location>
</feature>
<keyword evidence="9 11" id="KW-0472">Membrane</keyword>
<comment type="caution">
    <text evidence="15">The sequence shown here is derived from an EMBL/GenBank/DDBJ whole genome shotgun (WGS) entry which is preliminary data.</text>
</comment>
<keyword evidence="3" id="KW-0813">Transport</keyword>
<dbReference type="CDD" id="cd18993">
    <property type="entry name" value="LGIC_ECD_GluCl"/>
    <property type="match status" value="1"/>
</dbReference>
<feature type="chain" id="PRO_5046295636" description="Glutamate-gated chloride channel" evidence="12">
    <location>
        <begin position="22"/>
        <end position="427"/>
    </location>
</feature>
<dbReference type="CDD" id="cd19049">
    <property type="entry name" value="LGIC_TM_anion"/>
    <property type="match status" value="1"/>
</dbReference>
<keyword evidence="4" id="KW-1003">Cell membrane</keyword>
<evidence type="ECO:0000256" key="8">
    <source>
        <dbReference type="ARBA" id="ARBA00023065"/>
    </source>
</evidence>
<keyword evidence="8" id="KW-0406">Ion transport</keyword>
<dbReference type="Proteomes" id="UP001642540">
    <property type="component" value="Unassembled WGS sequence"/>
</dbReference>
<dbReference type="SUPFAM" id="SSF63712">
    <property type="entry name" value="Nicotinic receptor ligand binding domain-like"/>
    <property type="match status" value="1"/>
</dbReference>
<sequence>MNLKTVIILIFAAVTINETTAQKKVKPEGEILEELIPNFNKLTRVRPFSSKNISDPVHVSVNLYVRDKRIVGYDNEYSVQLTFRQQWQDERLRFDKRDSSIRYVTFTNSKNEIWQPDTFFSNEIEGKYHEMMMRNQYIRIHPDGEVLSSYRISLRLSCPMDYRKFPFDTQICSLRLASWGFTTRDLVFQWKRYDPVQVSSTIGLDMPTFALTQFTTDYCDSQTNTGIYSCLRVDFTFQRAFHSYLVMVYIPSMMMVITSWVSFWISPKAVTARTMIATLTLFILAIQTAEVNKTFPQTSYTKAVDVWTGVCLTFVFAALLEFATVHYLSNRKGNYRSTVTGSKNDEDAGIESNDCGGDGVQEISLKDTSRRDGNTGIQSRIERVCRLARNLISKFESSSHKLDIVSRIAFPALFALFVNSYWLAYAL</sequence>
<evidence type="ECO:0000256" key="2">
    <source>
        <dbReference type="ARBA" id="ARBA00004236"/>
    </source>
</evidence>
<dbReference type="NCBIfam" id="TIGR00860">
    <property type="entry name" value="LIC"/>
    <property type="match status" value="1"/>
</dbReference>
<feature type="transmembrane region" description="Helical" evidence="11">
    <location>
        <begin position="270"/>
        <end position="286"/>
    </location>
</feature>
<feature type="transmembrane region" description="Helical" evidence="11">
    <location>
        <begin position="404"/>
        <end position="424"/>
    </location>
</feature>
<dbReference type="InterPro" id="IPR006202">
    <property type="entry name" value="Neur_chan_lig-bd"/>
</dbReference>
<dbReference type="InterPro" id="IPR036734">
    <property type="entry name" value="Neur_chan_lig-bd_sf"/>
</dbReference>
<keyword evidence="6 12" id="KW-0732">Signal</keyword>
<feature type="signal peptide" evidence="12">
    <location>
        <begin position="1"/>
        <end position="21"/>
    </location>
</feature>
<evidence type="ECO:0000259" key="13">
    <source>
        <dbReference type="Pfam" id="PF02931"/>
    </source>
</evidence>
<feature type="transmembrane region" description="Helical" evidence="11">
    <location>
        <begin position="241"/>
        <end position="263"/>
    </location>
</feature>
<dbReference type="PRINTS" id="PR00252">
    <property type="entry name" value="NRIONCHANNEL"/>
</dbReference>
<evidence type="ECO:0000256" key="11">
    <source>
        <dbReference type="SAM" id="Phobius"/>
    </source>
</evidence>
<evidence type="ECO:0008006" key="17">
    <source>
        <dbReference type="Google" id="ProtNLM"/>
    </source>
</evidence>
<evidence type="ECO:0000313" key="15">
    <source>
        <dbReference type="EMBL" id="CAL8116345.1"/>
    </source>
</evidence>
<dbReference type="Pfam" id="PF02931">
    <property type="entry name" value="Neur_chan_LBD"/>
    <property type="match status" value="1"/>
</dbReference>
<keyword evidence="5 11" id="KW-0812">Transmembrane</keyword>
<organism evidence="15 16">
    <name type="scientific">Orchesella dallaii</name>
    <dbReference type="NCBI Taxonomy" id="48710"/>
    <lineage>
        <taxon>Eukaryota</taxon>
        <taxon>Metazoa</taxon>
        <taxon>Ecdysozoa</taxon>
        <taxon>Arthropoda</taxon>
        <taxon>Hexapoda</taxon>
        <taxon>Collembola</taxon>
        <taxon>Entomobryomorpha</taxon>
        <taxon>Entomobryoidea</taxon>
        <taxon>Orchesellidae</taxon>
        <taxon>Orchesellinae</taxon>
        <taxon>Orchesella</taxon>
    </lineage>
</organism>
<evidence type="ECO:0000259" key="14">
    <source>
        <dbReference type="Pfam" id="PF02932"/>
    </source>
</evidence>
<dbReference type="InterPro" id="IPR006029">
    <property type="entry name" value="Neurotrans-gated_channel_TM"/>
</dbReference>
<keyword evidence="10" id="KW-0407">Ion channel</keyword>
<dbReference type="InterPro" id="IPR036719">
    <property type="entry name" value="Neuro-gated_channel_TM_sf"/>
</dbReference>
<dbReference type="EMBL" id="CAXLJM020000053">
    <property type="protein sequence ID" value="CAL8116345.1"/>
    <property type="molecule type" value="Genomic_DNA"/>
</dbReference>
<dbReference type="PANTHER" id="PTHR18945">
    <property type="entry name" value="NEUROTRANSMITTER GATED ION CHANNEL"/>
    <property type="match status" value="1"/>
</dbReference>
<feature type="domain" description="Neurotransmitter-gated ion-channel transmembrane" evidence="14">
    <location>
        <begin position="248"/>
        <end position="334"/>
    </location>
</feature>
<accession>A0ABP1R044</accession>
<evidence type="ECO:0000256" key="4">
    <source>
        <dbReference type="ARBA" id="ARBA00022475"/>
    </source>
</evidence>